<accession>A0A9W9YI38</accession>
<dbReference type="Proteomes" id="UP001163046">
    <property type="component" value="Unassembled WGS sequence"/>
</dbReference>
<dbReference type="InterPro" id="IPR043513">
    <property type="entry name" value="Cenp-F"/>
</dbReference>
<dbReference type="GO" id="GO:0000278">
    <property type="term" value="P:mitotic cell cycle"/>
    <property type="evidence" value="ECO:0007669"/>
    <property type="project" value="TreeGrafter"/>
</dbReference>
<comment type="caution">
    <text evidence="4">The sequence shown here is derived from an EMBL/GenBank/DDBJ whole genome shotgun (WGS) entry which is preliminary data.</text>
</comment>
<dbReference type="GO" id="GO:0070840">
    <property type="term" value="F:dynein complex binding"/>
    <property type="evidence" value="ECO:0007669"/>
    <property type="project" value="TreeGrafter"/>
</dbReference>
<feature type="compositionally biased region" description="Basic and acidic residues" evidence="2">
    <location>
        <begin position="582"/>
        <end position="600"/>
    </location>
</feature>
<feature type="coiled-coil region" evidence="1">
    <location>
        <begin position="221"/>
        <end position="510"/>
    </location>
</feature>
<evidence type="ECO:0000256" key="2">
    <source>
        <dbReference type="SAM" id="MobiDB-lite"/>
    </source>
</evidence>
<feature type="domain" description="Centromere protein Cenp-F N-terminal" evidence="3">
    <location>
        <begin position="1"/>
        <end position="206"/>
    </location>
</feature>
<evidence type="ECO:0000313" key="5">
    <source>
        <dbReference type="Proteomes" id="UP001163046"/>
    </source>
</evidence>
<gene>
    <name evidence="4" type="ORF">OS493_036447</name>
</gene>
<feature type="coiled-coil region" evidence="1">
    <location>
        <begin position="20"/>
        <end position="180"/>
    </location>
</feature>
<dbReference type="PANTHER" id="PTHR18874">
    <property type="entry name" value="CMF/LEK/CENP CELL DIVISION-RELATED"/>
    <property type="match status" value="1"/>
</dbReference>
<proteinExistence type="predicted"/>
<dbReference type="PANTHER" id="PTHR18874:SF10">
    <property type="entry name" value="CENTROMERE PROTEIN F"/>
    <property type="match status" value="1"/>
</dbReference>
<dbReference type="InterPro" id="IPR018463">
    <property type="entry name" value="Centromere_CenpF_N"/>
</dbReference>
<dbReference type="GO" id="GO:0000922">
    <property type="term" value="C:spindle pole"/>
    <property type="evidence" value="ECO:0007669"/>
    <property type="project" value="TreeGrafter"/>
</dbReference>
<evidence type="ECO:0000313" key="4">
    <source>
        <dbReference type="EMBL" id="KAJ7351112.1"/>
    </source>
</evidence>
<evidence type="ECO:0000256" key="1">
    <source>
        <dbReference type="SAM" id="Coils"/>
    </source>
</evidence>
<dbReference type="GO" id="GO:0008017">
    <property type="term" value="F:microtubule binding"/>
    <property type="evidence" value="ECO:0007669"/>
    <property type="project" value="InterPro"/>
</dbReference>
<dbReference type="Gene3D" id="1.10.287.2610">
    <property type="match status" value="1"/>
</dbReference>
<dbReference type="GO" id="GO:0005634">
    <property type="term" value="C:nucleus"/>
    <property type="evidence" value="ECO:0007669"/>
    <property type="project" value="TreeGrafter"/>
</dbReference>
<reference evidence="4" key="1">
    <citation type="submission" date="2023-01" db="EMBL/GenBank/DDBJ databases">
        <title>Genome assembly of the deep-sea coral Lophelia pertusa.</title>
        <authorList>
            <person name="Herrera S."/>
            <person name="Cordes E."/>
        </authorList>
    </citation>
    <scope>NUCLEOTIDE SEQUENCE</scope>
    <source>
        <strain evidence="4">USNM1676648</strain>
        <tissue evidence="4">Polyp</tissue>
    </source>
</reference>
<feature type="region of interest" description="Disordered" evidence="2">
    <location>
        <begin position="563"/>
        <end position="600"/>
    </location>
</feature>
<protein>
    <recommendedName>
        <fullName evidence="3">Centromere protein Cenp-F N-terminal domain-containing protein</fullName>
    </recommendedName>
</protein>
<dbReference type="GO" id="GO:0010389">
    <property type="term" value="P:regulation of G2/M transition of mitotic cell cycle"/>
    <property type="evidence" value="ECO:0007669"/>
    <property type="project" value="TreeGrafter"/>
</dbReference>
<evidence type="ECO:0000259" key="3">
    <source>
        <dbReference type="Pfam" id="PF10481"/>
    </source>
</evidence>
<dbReference type="OrthoDB" id="5970573at2759"/>
<dbReference type="GO" id="GO:0000775">
    <property type="term" value="C:chromosome, centromeric region"/>
    <property type="evidence" value="ECO:0007669"/>
    <property type="project" value="InterPro"/>
</dbReference>
<sequence length="600" mass="69995">MSWARDEWKLDLPTTALRKIGELENDAENLRKGKQQQQFQLESVSTTLQKQKQLNAEEKTTNSNLRREIQELTRKCSDFESLDEKSQVDLKAKDNKIGLLEEQLRKARAKLKDEEDKNSEVLNQIDQQKLIVEVKENEIGQLSEELERMNEAKAQIIKELDVAKEKVDILCKENDAMRDQLRERDELLTSHSMNQSTENEDVLRTDAADSGAADAVSSAFLEILKRENNALISDNEEHKAQVEHLKSMLREKEKELERVLEKLGASHTECEKTSEMLKVREKEIVKLQEKLDRTEVDLRNTYSRVEALEETSKQLHGGIQSEKRNTENTKEKITTLNNALDDSVNKIRTLETDLTQRSNQMKAKRDRIETLEEENVQLTQNLDNAKRQNKAAMDSYLATTKVLREKDHRIQELEEDNKEKKKQLRIQGEKVEVLTTECTRLKEELERTEQKSANIERSYRRVSKALEDCRKKIQNGLDIGQDLWEKEAGVERKESKREELKKNGDEQKLRDTKTKKCYGCDQMKAQLCEQEDSYRLKIRELEACIRDLAAEKEALERKMVKERRSSEEFTSRVQQMVQQLETEQRGNKMESDEKQTRAAA</sequence>
<keyword evidence="5" id="KW-1185">Reference proteome</keyword>
<dbReference type="GO" id="GO:0051310">
    <property type="term" value="P:metaphase chromosome alignment"/>
    <property type="evidence" value="ECO:0007669"/>
    <property type="project" value="TreeGrafter"/>
</dbReference>
<name>A0A9W9YI38_9CNID</name>
<organism evidence="4 5">
    <name type="scientific">Desmophyllum pertusum</name>
    <dbReference type="NCBI Taxonomy" id="174260"/>
    <lineage>
        <taxon>Eukaryota</taxon>
        <taxon>Metazoa</taxon>
        <taxon>Cnidaria</taxon>
        <taxon>Anthozoa</taxon>
        <taxon>Hexacorallia</taxon>
        <taxon>Scleractinia</taxon>
        <taxon>Caryophylliina</taxon>
        <taxon>Caryophylliidae</taxon>
        <taxon>Desmophyllum</taxon>
    </lineage>
</organism>
<dbReference type="EMBL" id="MU827362">
    <property type="protein sequence ID" value="KAJ7351112.1"/>
    <property type="molecule type" value="Genomic_DNA"/>
</dbReference>
<keyword evidence="1" id="KW-0175">Coiled coil</keyword>
<feature type="compositionally biased region" description="Polar residues" evidence="2">
    <location>
        <begin position="571"/>
        <end position="581"/>
    </location>
</feature>
<dbReference type="Pfam" id="PF10481">
    <property type="entry name" value="CENP-F_N"/>
    <property type="match status" value="1"/>
</dbReference>
<dbReference type="AlphaFoldDB" id="A0A9W9YI38"/>